<reference evidence="11" key="1">
    <citation type="submission" date="2019-05" db="EMBL/GenBank/DDBJ databases">
        <title>Metatranscriptomic reconstruction reveals RNA viruses with the potential to shape carbon cycling in soil.</title>
        <authorList>
            <person name="Starr E.P."/>
            <person name="Nuccio E."/>
            <person name="Pett-Ridge J."/>
            <person name="Banfield J.F."/>
            <person name="Firestone M.K."/>
        </authorList>
    </citation>
    <scope>NUCLEOTIDE SEQUENCE</scope>
    <source>
        <strain evidence="11">H2_Bulk_35_scaffold_312</strain>
    </source>
</reference>
<dbReference type="SUPFAM" id="SSF56672">
    <property type="entry name" value="DNA/RNA polymerases"/>
    <property type="match status" value="1"/>
</dbReference>
<comment type="cofactor">
    <cofactor evidence="9">
        <name>Mg(2+)</name>
        <dbReference type="ChEBI" id="CHEBI:18420"/>
    </cofactor>
    <text evidence="9">Binds 2 Mg(2+) per subunit.</text>
</comment>
<dbReference type="GO" id="GO:0003968">
    <property type="term" value="F:RNA-directed RNA polymerase activity"/>
    <property type="evidence" value="ECO:0007669"/>
    <property type="project" value="UniProtKB-KW"/>
</dbReference>
<evidence type="ECO:0000256" key="4">
    <source>
        <dbReference type="ARBA" id="ARBA00022695"/>
    </source>
</evidence>
<sequence length="557" mass="62616">MGIHPDALFSILLEDLECYLSRDDMSGAASRSLKTSFYKKFVANEALDAEEKALDKFSTINHRMRNFEIDSSLAESNSFIERLKTVLWKFEARANLGCLSYDHIFDRARTGPGAAIRARGGDFYTKVFDSPLSCTSESLLSAYRRITGRSARWFLAEHSRSSQYPLDFIVEGNTIASVPKTNEIRRTICIEPNINMMFQLGLGSYIESELRKQYSLDLAIQPDKNRELARRGSIDGSFGTIDLESASDSLCYSVLSKLFDRHFFGWLSRLRSPVSSFRDGSQTKLYMVSTMGNGFTFPLQTLLFAGCVIATALEEGKPISFGRLTSRSFGVFGDDIIVPYDLYDATVRNLELLGFKVNSSKSFNSGPFRESCGHDYHLGVNIRGVYAKSLHTMQDRFVLVNRLNDFTSRTGIPVRGAVKMLLSSVRFTPVPLGENDDAGIKVPRIYLKKFLIDKHTQSIRYTRFVAKSNDLVFPENGEPFTPKGEKKRSLNVDGAYLSFLQGSIRGHRCSVRLDRVRYSPKRGVSPNWDFTPMGSGATKPRMGLTPVELAYLLNCED</sequence>
<protein>
    <recommendedName>
        <fullName evidence="1">RNA-directed RNA polymerase</fullName>
        <ecNumber evidence="1">2.7.7.48</ecNumber>
    </recommendedName>
    <alternativeName>
        <fullName evidence="7">RNA replicase beta chain</fullName>
    </alternativeName>
</protein>
<keyword evidence="3" id="KW-0808">Transferase</keyword>
<evidence type="ECO:0000256" key="5">
    <source>
        <dbReference type="ARBA" id="ARBA00022741"/>
    </source>
</evidence>
<dbReference type="EMBL" id="MN032727">
    <property type="protein sequence ID" value="QDH86512.1"/>
    <property type="molecule type" value="Genomic_RNA"/>
</dbReference>
<gene>
    <name evidence="11" type="ORF">H2Bulk35312_000004</name>
</gene>
<evidence type="ECO:0000256" key="3">
    <source>
        <dbReference type="ARBA" id="ARBA00022679"/>
    </source>
</evidence>
<dbReference type="EC" id="2.7.7.48" evidence="1"/>
<feature type="binding site" evidence="9">
    <location>
        <position position="335"/>
    </location>
    <ligand>
        <name>Mg(2+)</name>
        <dbReference type="ChEBI" id="CHEBI:18420"/>
        <label>2</label>
    </ligand>
</feature>
<dbReference type="InterPro" id="IPR005093">
    <property type="entry name" value="RNArep_beta"/>
</dbReference>
<dbReference type="GO" id="GO:0039694">
    <property type="term" value="P:viral RNA genome replication"/>
    <property type="evidence" value="ECO:0007669"/>
    <property type="project" value="InterPro"/>
</dbReference>
<keyword evidence="9" id="KW-0460">Magnesium</keyword>
<evidence type="ECO:0000256" key="9">
    <source>
        <dbReference type="PIRSR" id="PIRSR605093-1"/>
    </source>
</evidence>
<dbReference type="GO" id="GO:0046872">
    <property type="term" value="F:metal ion binding"/>
    <property type="evidence" value="ECO:0007669"/>
    <property type="project" value="UniProtKB-KW"/>
</dbReference>
<feature type="domain" description="RdRp catalytic" evidence="10">
    <location>
        <begin position="227"/>
        <end position="366"/>
    </location>
</feature>
<feature type="binding site" evidence="9">
    <location>
        <position position="242"/>
    </location>
    <ligand>
        <name>Mg(2+)</name>
        <dbReference type="ChEBI" id="CHEBI:18420"/>
        <label>2</label>
    </ligand>
</feature>
<organism evidence="11">
    <name type="scientific">Leviviridae sp</name>
    <dbReference type="NCBI Taxonomy" id="2027243"/>
    <lineage>
        <taxon>Viruses</taxon>
        <taxon>Riboviria</taxon>
        <taxon>Orthornavirae</taxon>
        <taxon>Lenarviricota</taxon>
        <taxon>Leviviricetes</taxon>
        <taxon>Norzivirales</taxon>
        <taxon>Fiersviridae</taxon>
    </lineage>
</organism>
<evidence type="ECO:0000256" key="1">
    <source>
        <dbReference type="ARBA" id="ARBA00012494"/>
    </source>
</evidence>
<evidence type="ECO:0000256" key="6">
    <source>
        <dbReference type="ARBA" id="ARBA00022953"/>
    </source>
</evidence>
<dbReference type="InterPro" id="IPR043502">
    <property type="entry name" value="DNA/RNA_pol_sf"/>
</dbReference>
<comment type="catalytic activity">
    <reaction evidence="8">
        <text>RNA(n) + a ribonucleoside 5'-triphosphate = RNA(n+1) + diphosphate</text>
        <dbReference type="Rhea" id="RHEA:21248"/>
        <dbReference type="Rhea" id="RHEA-COMP:14527"/>
        <dbReference type="Rhea" id="RHEA-COMP:17342"/>
        <dbReference type="ChEBI" id="CHEBI:33019"/>
        <dbReference type="ChEBI" id="CHEBI:61557"/>
        <dbReference type="ChEBI" id="CHEBI:140395"/>
        <dbReference type="EC" id="2.7.7.48"/>
    </reaction>
</comment>
<accession>A0A514CYS6</accession>
<proteinExistence type="predicted"/>
<keyword evidence="5" id="KW-0547">Nucleotide-binding</keyword>
<keyword evidence="2 11" id="KW-0696">RNA-directed RNA polymerase</keyword>
<feature type="binding site" evidence="9">
    <location>
        <position position="334"/>
    </location>
    <ligand>
        <name>Mg(2+)</name>
        <dbReference type="ChEBI" id="CHEBI:18420"/>
        <label>2</label>
    </ligand>
</feature>
<keyword evidence="6" id="KW-0693">Viral RNA replication</keyword>
<dbReference type="GO" id="GO:0000166">
    <property type="term" value="F:nucleotide binding"/>
    <property type="evidence" value="ECO:0007669"/>
    <property type="project" value="UniProtKB-KW"/>
</dbReference>
<name>A0A514CYS6_9VIRU</name>
<keyword evidence="4" id="KW-0548">Nucleotidyltransferase</keyword>
<evidence type="ECO:0000256" key="8">
    <source>
        <dbReference type="ARBA" id="ARBA00048744"/>
    </source>
</evidence>
<evidence type="ECO:0000256" key="2">
    <source>
        <dbReference type="ARBA" id="ARBA00022484"/>
    </source>
</evidence>
<evidence type="ECO:0000256" key="7">
    <source>
        <dbReference type="ARBA" id="ARBA00030248"/>
    </source>
</evidence>
<keyword evidence="9" id="KW-0479">Metal-binding</keyword>
<evidence type="ECO:0000259" key="10">
    <source>
        <dbReference type="PROSITE" id="PS50522"/>
    </source>
</evidence>
<evidence type="ECO:0000313" key="11">
    <source>
        <dbReference type="EMBL" id="QDH86512.1"/>
    </source>
</evidence>
<dbReference type="PROSITE" id="PS50522">
    <property type="entry name" value="RDRP_PHAGE"/>
    <property type="match status" value="1"/>
</dbReference>
<dbReference type="InterPro" id="IPR007096">
    <property type="entry name" value="RNA-dir_Rpol_cat_phage"/>
</dbReference>
<dbReference type="Pfam" id="PF03431">
    <property type="entry name" value="RNA_replicase_B"/>
    <property type="match status" value="1"/>
</dbReference>